<dbReference type="InterPro" id="IPR026444">
    <property type="entry name" value="Secre_tail"/>
</dbReference>
<feature type="signal peptide" evidence="1">
    <location>
        <begin position="1"/>
        <end position="17"/>
    </location>
</feature>
<dbReference type="EMBL" id="MFYX01000105">
    <property type="protein sequence ID" value="OGK02582.1"/>
    <property type="molecule type" value="Genomic_DNA"/>
</dbReference>
<comment type="caution">
    <text evidence="2">The sequence shown here is derived from an EMBL/GenBank/DDBJ whole genome shotgun (WGS) entry which is preliminary data.</text>
</comment>
<sequence length="390" mass="43051">MKRIVLFFLCFTILINAQGLRGGSSTDIDDYCAVFNQTIIDTLKGLYAKWQLNPGWNTYRVALLGNSNTYGNRTWEPFSHTPTGVSNQAAIRFFKDSTFAKNNWVAPENCKGSAHGNQGGAKIFEINGWVYPMLAADKPMVATLMAGTNNVNVCGGWCAWPDTMEINVILNKLLAVGVMPIILSIPPINDDDPSWTAGHDADTILIPFNNKLKILAEQRGLPFIDLYTWCMNHGGTGLLSDWAHSNNCGANGAVFSDSCLQGGEGGSFYNAWNYMMLIAINDIFRYVVWGEPLESGLQDRMRAEQSGIHVRPNPFNPSTMITVYGTVDDQSVVAAELYSLKGNLLHTVNGRRDNAYYSFVFNGAGLPSGVYIARVKIGGKQYFRKIILQK</sequence>
<evidence type="ECO:0000313" key="2">
    <source>
        <dbReference type="EMBL" id="OGK02582.1"/>
    </source>
</evidence>
<organism evidence="2 3">
    <name type="scientific">Candidatus Raymondbacteria bacterium RIFOXYD12_FULL_49_13</name>
    <dbReference type="NCBI Taxonomy" id="1817890"/>
    <lineage>
        <taxon>Bacteria</taxon>
        <taxon>Raymondiibacteriota</taxon>
    </lineage>
</organism>
<protein>
    <submittedName>
        <fullName evidence="2">Uncharacterized protein</fullName>
    </submittedName>
</protein>
<proteinExistence type="predicted"/>
<dbReference type="AlphaFoldDB" id="A0A1F7F7Q1"/>
<evidence type="ECO:0000313" key="3">
    <source>
        <dbReference type="Proteomes" id="UP000179243"/>
    </source>
</evidence>
<dbReference type="Proteomes" id="UP000179243">
    <property type="component" value="Unassembled WGS sequence"/>
</dbReference>
<accession>A0A1F7F7Q1</accession>
<dbReference type="InterPro" id="IPR036514">
    <property type="entry name" value="SGNH_hydro_sf"/>
</dbReference>
<keyword evidence="1" id="KW-0732">Signal</keyword>
<dbReference type="Gene3D" id="3.40.50.1110">
    <property type="entry name" value="SGNH hydrolase"/>
    <property type="match status" value="1"/>
</dbReference>
<gene>
    <name evidence="2" type="ORF">A2519_12260</name>
</gene>
<reference evidence="2 3" key="1">
    <citation type="journal article" date="2016" name="Nat. Commun.">
        <title>Thousands of microbial genomes shed light on interconnected biogeochemical processes in an aquifer system.</title>
        <authorList>
            <person name="Anantharaman K."/>
            <person name="Brown C.T."/>
            <person name="Hug L.A."/>
            <person name="Sharon I."/>
            <person name="Castelle C.J."/>
            <person name="Probst A.J."/>
            <person name="Thomas B.C."/>
            <person name="Singh A."/>
            <person name="Wilkins M.J."/>
            <person name="Karaoz U."/>
            <person name="Brodie E.L."/>
            <person name="Williams K.H."/>
            <person name="Hubbard S.S."/>
            <person name="Banfield J.F."/>
        </authorList>
    </citation>
    <scope>NUCLEOTIDE SEQUENCE [LARGE SCALE GENOMIC DNA]</scope>
</reference>
<dbReference type="NCBIfam" id="TIGR04183">
    <property type="entry name" value="Por_Secre_tail"/>
    <property type="match status" value="1"/>
</dbReference>
<dbReference type="SUPFAM" id="SSF52266">
    <property type="entry name" value="SGNH hydrolase"/>
    <property type="match status" value="1"/>
</dbReference>
<evidence type="ECO:0000256" key="1">
    <source>
        <dbReference type="SAM" id="SignalP"/>
    </source>
</evidence>
<name>A0A1F7F7Q1_UNCRA</name>
<feature type="chain" id="PRO_5009528499" evidence="1">
    <location>
        <begin position="18"/>
        <end position="390"/>
    </location>
</feature>